<evidence type="ECO:0000313" key="3">
    <source>
        <dbReference type="Proteomes" id="UP000502298"/>
    </source>
</evidence>
<gene>
    <name evidence="2" type="ORF">HC352_04420</name>
</gene>
<name>A0A6H2EKN0_9ACTO</name>
<evidence type="ECO:0000313" key="2">
    <source>
        <dbReference type="EMBL" id="QJC21820.1"/>
    </source>
</evidence>
<protein>
    <submittedName>
        <fullName evidence="2">Uncharacterized protein</fullName>
    </submittedName>
</protein>
<keyword evidence="1" id="KW-0812">Transmembrane</keyword>
<feature type="transmembrane region" description="Helical" evidence="1">
    <location>
        <begin position="145"/>
        <end position="166"/>
    </location>
</feature>
<dbReference type="RefSeq" id="WP_168917760.1">
    <property type="nucleotide sequence ID" value="NZ_CP050804.1"/>
</dbReference>
<feature type="transmembrane region" description="Helical" evidence="1">
    <location>
        <begin position="65"/>
        <end position="91"/>
    </location>
</feature>
<dbReference type="EMBL" id="CP050804">
    <property type="protein sequence ID" value="QJC21820.1"/>
    <property type="molecule type" value="Genomic_DNA"/>
</dbReference>
<reference evidence="2 3" key="1">
    <citation type="submission" date="2020-03" db="EMBL/GenBank/DDBJ databases">
        <title>Complete genome of Arcanobacterium buesumensis sp. nov. strain 2701.</title>
        <authorList>
            <person name="Borowiak M."/>
            <person name="Alssahen M."/>
            <person name="Laemmler C."/>
            <person name="Malorny B."/>
            <person name="Hassan A."/>
            <person name="Prenger-Berninghoff E."/>
            <person name="Ploetz M."/>
            <person name="Abdulmawjood A."/>
        </authorList>
    </citation>
    <scope>NUCLEOTIDE SEQUENCE [LARGE SCALE GENOMIC DNA]</scope>
    <source>
        <strain evidence="2 3">2701</strain>
    </source>
</reference>
<keyword evidence="1" id="KW-0472">Membrane</keyword>
<keyword evidence="3" id="KW-1185">Reference proteome</keyword>
<dbReference type="Proteomes" id="UP000502298">
    <property type="component" value="Chromosome"/>
</dbReference>
<feature type="transmembrane region" description="Helical" evidence="1">
    <location>
        <begin position="20"/>
        <end position="45"/>
    </location>
</feature>
<dbReference type="AlphaFoldDB" id="A0A6H2EKN0"/>
<evidence type="ECO:0000256" key="1">
    <source>
        <dbReference type="SAM" id="Phobius"/>
    </source>
</evidence>
<accession>A0A6H2EKN0</accession>
<feature type="transmembrane region" description="Helical" evidence="1">
    <location>
        <begin position="103"/>
        <end position="125"/>
    </location>
</feature>
<sequence>MSLNIPRVSHPSKVAVPPFLIRLAAIVGALGGLVTVLGILIPGFVTVSPESIVTLAGEDISGSYLSSPLIATKTMGVVLGMGGIISIIAAILTSSWWEDRKKLAAAMTLLLASGSYDIVFTLVYFNDPHIQDAYALGAQFGLGQGMVVLGATFLTMSGLMVFIHGMRMNVTTIDRMSQPVMREDSE</sequence>
<keyword evidence="1" id="KW-1133">Transmembrane helix</keyword>
<proteinExistence type="predicted"/>
<dbReference type="KEGG" id="arca:HC352_04420"/>
<organism evidence="2 3">
    <name type="scientific">Arcanobacterium buesumense</name>
    <dbReference type="NCBI Taxonomy" id="2722751"/>
    <lineage>
        <taxon>Bacteria</taxon>
        <taxon>Bacillati</taxon>
        <taxon>Actinomycetota</taxon>
        <taxon>Actinomycetes</taxon>
        <taxon>Actinomycetales</taxon>
        <taxon>Actinomycetaceae</taxon>
        <taxon>Arcanobacterium</taxon>
    </lineage>
</organism>